<evidence type="ECO:0000313" key="11">
    <source>
        <dbReference type="EMBL" id="MFC7296931.1"/>
    </source>
</evidence>
<dbReference type="Pfam" id="PF03748">
    <property type="entry name" value="FliL"/>
    <property type="match status" value="1"/>
</dbReference>
<keyword evidence="7 10" id="KW-0283">Flagellar rotation</keyword>
<dbReference type="EMBL" id="JBHTCC010000001">
    <property type="protein sequence ID" value="MFC7296931.1"/>
    <property type="molecule type" value="Genomic_DNA"/>
</dbReference>
<comment type="function">
    <text evidence="1 10">Controls the rotational direction of flagella during chemotaxis.</text>
</comment>
<keyword evidence="11" id="KW-0282">Flagellum</keyword>
<dbReference type="Proteomes" id="UP001596379">
    <property type="component" value="Unassembled WGS sequence"/>
</dbReference>
<evidence type="ECO:0000256" key="2">
    <source>
        <dbReference type="ARBA" id="ARBA00004162"/>
    </source>
</evidence>
<comment type="caution">
    <text evidence="11">The sequence shown here is derived from an EMBL/GenBank/DDBJ whole genome shotgun (WGS) entry which is preliminary data.</text>
</comment>
<keyword evidence="9 10" id="KW-0472">Membrane</keyword>
<comment type="subcellular location">
    <subcellularLocation>
        <location evidence="10">Cell inner membrane</location>
    </subcellularLocation>
    <subcellularLocation>
        <location evidence="2">Cell membrane</location>
        <topology evidence="2">Single-pass membrane protein</topology>
    </subcellularLocation>
</comment>
<proteinExistence type="inferred from homology"/>
<sequence>MATKAAPKATGTDEAKPKKSKTLIIVLALVILLAGGGAGAWYFMTQKAAAPAHAPEKQVEAAKPPVFLPMEAFTVNLQAENGEQFLQTTLTLEVADQAQVDLIKLYMPHVRSRLLLLLSSKKASEILSVEGKNKLSDEILTIFKQPFTPQGPTIKVSSVLFTSFVVQ</sequence>
<evidence type="ECO:0000256" key="8">
    <source>
        <dbReference type="ARBA" id="ARBA00022989"/>
    </source>
</evidence>
<name>A0ABW2J0C0_9BURK</name>
<evidence type="ECO:0000256" key="4">
    <source>
        <dbReference type="ARBA" id="ARBA00022475"/>
    </source>
</evidence>
<evidence type="ECO:0000256" key="6">
    <source>
        <dbReference type="ARBA" id="ARBA00022692"/>
    </source>
</evidence>
<keyword evidence="10" id="KW-0997">Cell inner membrane</keyword>
<protein>
    <recommendedName>
        <fullName evidence="10">Flagellar protein FliL</fullName>
    </recommendedName>
</protein>
<evidence type="ECO:0000256" key="1">
    <source>
        <dbReference type="ARBA" id="ARBA00002254"/>
    </source>
</evidence>
<feature type="transmembrane region" description="Helical" evidence="10">
    <location>
        <begin position="23"/>
        <end position="44"/>
    </location>
</feature>
<evidence type="ECO:0000313" key="12">
    <source>
        <dbReference type="Proteomes" id="UP001596379"/>
    </source>
</evidence>
<evidence type="ECO:0000256" key="10">
    <source>
        <dbReference type="RuleBase" id="RU364125"/>
    </source>
</evidence>
<reference evidence="12" key="1">
    <citation type="journal article" date="2019" name="Int. J. Syst. Evol. Microbiol.">
        <title>The Global Catalogue of Microorganisms (GCM) 10K type strain sequencing project: providing services to taxonomists for standard genome sequencing and annotation.</title>
        <authorList>
            <consortium name="The Broad Institute Genomics Platform"/>
            <consortium name="The Broad Institute Genome Sequencing Center for Infectious Disease"/>
            <person name="Wu L."/>
            <person name="Ma J."/>
        </authorList>
    </citation>
    <scope>NUCLEOTIDE SEQUENCE [LARGE SCALE GENOMIC DNA]</scope>
    <source>
        <strain evidence="12">CCUG 36956</strain>
    </source>
</reference>
<evidence type="ECO:0000256" key="5">
    <source>
        <dbReference type="ARBA" id="ARBA00022500"/>
    </source>
</evidence>
<keyword evidence="4" id="KW-1003">Cell membrane</keyword>
<keyword evidence="12" id="KW-1185">Reference proteome</keyword>
<evidence type="ECO:0000256" key="3">
    <source>
        <dbReference type="ARBA" id="ARBA00008281"/>
    </source>
</evidence>
<keyword evidence="6 10" id="KW-0812">Transmembrane</keyword>
<dbReference type="PANTHER" id="PTHR35091">
    <property type="entry name" value="FLAGELLAR PROTEIN FLIL"/>
    <property type="match status" value="1"/>
</dbReference>
<gene>
    <name evidence="11" type="primary">fliL</name>
    <name evidence="11" type="ORF">ACFQO0_00595</name>
</gene>
<keyword evidence="8 10" id="KW-1133">Transmembrane helix</keyword>
<accession>A0ABW2J0C0</accession>
<dbReference type="RefSeq" id="WP_382232041.1">
    <property type="nucleotide sequence ID" value="NZ_JBHTCC010000001.1"/>
</dbReference>
<keyword evidence="11" id="KW-0969">Cilium</keyword>
<keyword evidence="5 10" id="KW-0145">Chemotaxis</keyword>
<comment type="similarity">
    <text evidence="3 10">Belongs to the FliL family.</text>
</comment>
<keyword evidence="11" id="KW-0966">Cell projection</keyword>
<dbReference type="PANTHER" id="PTHR35091:SF2">
    <property type="entry name" value="FLAGELLAR PROTEIN FLIL"/>
    <property type="match status" value="1"/>
</dbReference>
<organism evidence="11 12">
    <name type="scientific">Herminiimonas aquatilis</name>
    <dbReference type="NCBI Taxonomy" id="345342"/>
    <lineage>
        <taxon>Bacteria</taxon>
        <taxon>Pseudomonadati</taxon>
        <taxon>Pseudomonadota</taxon>
        <taxon>Betaproteobacteria</taxon>
        <taxon>Burkholderiales</taxon>
        <taxon>Oxalobacteraceae</taxon>
        <taxon>Herminiimonas</taxon>
    </lineage>
</organism>
<dbReference type="NCBIfam" id="NF005435">
    <property type="entry name" value="PRK07021.1"/>
    <property type="match status" value="1"/>
</dbReference>
<dbReference type="InterPro" id="IPR005503">
    <property type="entry name" value="FliL"/>
</dbReference>
<evidence type="ECO:0000256" key="7">
    <source>
        <dbReference type="ARBA" id="ARBA00022779"/>
    </source>
</evidence>
<evidence type="ECO:0000256" key="9">
    <source>
        <dbReference type="ARBA" id="ARBA00023136"/>
    </source>
</evidence>